<organism evidence="1 2">
    <name type="scientific">Glossina austeni</name>
    <name type="common">Savannah tsetse fly</name>
    <dbReference type="NCBI Taxonomy" id="7395"/>
    <lineage>
        <taxon>Eukaryota</taxon>
        <taxon>Metazoa</taxon>
        <taxon>Ecdysozoa</taxon>
        <taxon>Arthropoda</taxon>
        <taxon>Hexapoda</taxon>
        <taxon>Insecta</taxon>
        <taxon>Pterygota</taxon>
        <taxon>Neoptera</taxon>
        <taxon>Endopterygota</taxon>
        <taxon>Diptera</taxon>
        <taxon>Brachycera</taxon>
        <taxon>Muscomorpha</taxon>
        <taxon>Hippoboscoidea</taxon>
        <taxon>Glossinidae</taxon>
        <taxon>Glossina</taxon>
    </lineage>
</organism>
<accession>A0A1A9UUJ7</accession>
<dbReference type="VEuPathDB" id="VectorBase:GAUT015863"/>
<evidence type="ECO:0000313" key="1">
    <source>
        <dbReference type="EnsemblMetazoa" id="GAUT015863-PA"/>
    </source>
</evidence>
<evidence type="ECO:0000313" key="2">
    <source>
        <dbReference type="Proteomes" id="UP000078200"/>
    </source>
</evidence>
<keyword evidence="2" id="KW-1185">Reference proteome</keyword>
<reference evidence="1" key="1">
    <citation type="submission" date="2020-05" db="UniProtKB">
        <authorList>
            <consortium name="EnsemblMetazoa"/>
        </authorList>
    </citation>
    <scope>IDENTIFICATION</scope>
    <source>
        <strain evidence="1">TTRI</strain>
    </source>
</reference>
<protein>
    <submittedName>
        <fullName evidence="1">Uncharacterized protein</fullName>
    </submittedName>
</protein>
<dbReference type="EnsemblMetazoa" id="GAUT015863-RA">
    <property type="protein sequence ID" value="GAUT015863-PA"/>
    <property type="gene ID" value="GAUT015863"/>
</dbReference>
<name>A0A1A9UUJ7_GLOAU</name>
<proteinExistence type="predicted"/>
<dbReference type="AlphaFoldDB" id="A0A1A9UUJ7"/>
<sequence>MKLTNREASECSEQNPNCVKCQKKNGGHELQQSLNTFEVFLTITKPTNCALVAHGLCEPDYNIYTFDSLVLPIYSNHVGFIGVGWTAGYNFYWNQRNRGLQIENLTASTVNFIDHTK</sequence>
<dbReference type="Proteomes" id="UP000078200">
    <property type="component" value="Unassembled WGS sequence"/>
</dbReference>